<evidence type="ECO:0000313" key="1">
    <source>
        <dbReference type="EMBL" id="JAE29944.1"/>
    </source>
</evidence>
<reference evidence="1" key="2">
    <citation type="journal article" date="2015" name="Data Brief">
        <title>Shoot transcriptome of the giant reed, Arundo donax.</title>
        <authorList>
            <person name="Barrero R.A."/>
            <person name="Guerrero F.D."/>
            <person name="Moolhuijzen P."/>
            <person name="Goolsby J.A."/>
            <person name="Tidwell J."/>
            <person name="Bellgard S.E."/>
            <person name="Bellgard M.I."/>
        </authorList>
    </citation>
    <scope>NUCLEOTIDE SEQUENCE</scope>
    <source>
        <tissue evidence="1">Shoot tissue taken approximately 20 cm above the soil surface</tissue>
    </source>
</reference>
<reference evidence="1" key="1">
    <citation type="submission" date="2014-09" db="EMBL/GenBank/DDBJ databases">
        <authorList>
            <person name="Magalhaes I.L.F."/>
            <person name="Oliveira U."/>
            <person name="Santos F.R."/>
            <person name="Vidigal T.H.D.A."/>
            <person name="Brescovit A.D."/>
            <person name="Santos A.J."/>
        </authorList>
    </citation>
    <scope>NUCLEOTIDE SEQUENCE</scope>
    <source>
        <tissue evidence="1">Shoot tissue taken approximately 20 cm above the soil surface</tissue>
    </source>
</reference>
<protein>
    <submittedName>
        <fullName evidence="1">Uncharacterized protein</fullName>
    </submittedName>
</protein>
<accession>A0A0A9H2C1</accession>
<dbReference type="EMBL" id="GBRH01167952">
    <property type="protein sequence ID" value="JAE29944.1"/>
    <property type="molecule type" value="Transcribed_RNA"/>
</dbReference>
<sequence length="15" mass="1769">MKTENTSCYISHIKN</sequence>
<name>A0A0A9H2C1_ARUDO</name>
<organism evidence="1">
    <name type="scientific">Arundo donax</name>
    <name type="common">Giant reed</name>
    <name type="synonym">Donax arundinaceus</name>
    <dbReference type="NCBI Taxonomy" id="35708"/>
    <lineage>
        <taxon>Eukaryota</taxon>
        <taxon>Viridiplantae</taxon>
        <taxon>Streptophyta</taxon>
        <taxon>Embryophyta</taxon>
        <taxon>Tracheophyta</taxon>
        <taxon>Spermatophyta</taxon>
        <taxon>Magnoliopsida</taxon>
        <taxon>Liliopsida</taxon>
        <taxon>Poales</taxon>
        <taxon>Poaceae</taxon>
        <taxon>PACMAD clade</taxon>
        <taxon>Arundinoideae</taxon>
        <taxon>Arundineae</taxon>
        <taxon>Arundo</taxon>
    </lineage>
</organism>
<proteinExistence type="predicted"/>